<dbReference type="PANTHER" id="PTHR13966:SF19">
    <property type="entry name" value="NUCLEASE EXOG, MITOCHONDRIAL"/>
    <property type="match status" value="1"/>
</dbReference>
<feature type="active site" description="Proton acceptor" evidence="4">
    <location>
        <position position="230"/>
    </location>
</feature>
<keyword evidence="2" id="KW-0540">Nuclease</keyword>
<evidence type="ECO:0000256" key="5">
    <source>
        <dbReference type="PIRSR" id="PIRSR640255-2"/>
    </source>
</evidence>
<evidence type="ECO:0000259" key="7">
    <source>
        <dbReference type="Pfam" id="PF01223"/>
    </source>
</evidence>
<reference evidence="8" key="1">
    <citation type="journal article" date="2024" name="Gigascience">
        <title>Chromosome-level genome of the poultry shaft louse Menopon gallinae provides insight into the host-switching and adaptive evolution of parasitic lice.</title>
        <authorList>
            <person name="Xu Y."/>
            <person name="Ma L."/>
            <person name="Liu S."/>
            <person name="Liang Y."/>
            <person name="Liu Q."/>
            <person name="He Z."/>
            <person name="Tian L."/>
            <person name="Duan Y."/>
            <person name="Cai W."/>
            <person name="Li H."/>
            <person name="Song F."/>
        </authorList>
    </citation>
    <scope>NUCLEOTIDE SEQUENCE</scope>
    <source>
        <strain evidence="8">Cailab_2023a</strain>
    </source>
</reference>
<keyword evidence="3" id="KW-0255">Endonuclease</keyword>
<keyword evidence="5" id="KW-0479">Metal-binding</keyword>
<evidence type="ECO:0000313" key="8">
    <source>
        <dbReference type="EMBL" id="KAL0269844.1"/>
    </source>
</evidence>
<dbReference type="InterPro" id="IPR001604">
    <property type="entry name" value="Endo_G_ENPP1-like_dom"/>
</dbReference>
<dbReference type="SUPFAM" id="SSF54060">
    <property type="entry name" value="His-Me finger endonucleases"/>
    <property type="match status" value="1"/>
</dbReference>
<dbReference type="GO" id="GO:0003676">
    <property type="term" value="F:nucleic acid binding"/>
    <property type="evidence" value="ECO:0007669"/>
    <property type="project" value="InterPro"/>
</dbReference>
<evidence type="ECO:0000256" key="4">
    <source>
        <dbReference type="PIRSR" id="PIRSR640255-1"/>
    </source>
</evidence>
<gene>
    <name evidence="8" type="ORF">PYX00_007443</name>
</gene>
<dbReference type="GO" id="GO:0046872">
    <property type="term" value="F:metal ion binding"/>
    <property type="evidence" value="ECO:0007669"/>
    <property type="project" value="UniProtKB-KW"/>
</dbReference>
<feature type="binding site" evidence="5">
    <location>
        <position position="259"/>
    </location>
    <ligand>
        <name>Mg(2+)</name>
        <dbReference type="ChEBI" id="CHEBI:18420"/>
        <note>catalytic</note>
    </ligand>
</feature>
<proteinExistence type="inferred from homology"/>
<dbReference type="InterPro" id="IPR040255">
    <property type="entry name" value="Non-specific_endonuclease"/>
</dbReference>
<keyword evidence="6" id="KW-0732">Signal</keyword>
<evidence type="ECO:0000256" key="2">
    <source>
        <dbReference type="ARBA" id="ARBA00022722"/>
    </source>
</evidence>
<dbReference type="Pfam" id="PF01223">
    <property type="entry name" value="Endonuclease_NS"/>
    <property type="match status" value="1"/>
</dbReference>
<dbReference type="GO" id="GO:0006309">
    <property type="term" value="P:apoptotic DNA fragmentation"/>
    <property type="evidence" value="ECO:0007669"/>
    <property type="project" value="TreeGrafter"/>
</dbReference>
<organism evidence="8">
    <name type="scientific">Menopon gallinae</name>
    <name type="common">poultry shaft louse</name>
    <dbReference type="NCBI Taxonomy" id="328185"/>
    <lineage>
        <taxon>Eukaryota</taxon>
        <taxon>Metazoa</taxon>
        <taxon>Ecdysozoa</taxon>
        <taxon>Arthropoda</taxon>
        <taxon>Hexapoda</taxon>
        <taxon>Insecta</taxon>
        <taxon>Pterygota</taxon>
        <taxon>Neoptera</taxon>
        <taxon>Paraneoptera</taxon>
        <taxon>Psocodea</taxon>
        <taxon>Troctomorpha</taxon>
        <taxon>Phthiraptera</taxon>
        <taxon>Amblycera</taxon>
        <taxon>Menoponidae</taxon>
        <taxon>Menopon</taxon>
    </lineage>
</organism>
<dbReference type="GO" id="GO:0004521">
    <property type="term" value="F:RNA endonuclease activity"/>
    <property type="evidence" value="ECO:0007669"/>
    <property type="project" value="TreeGrafter"/>
</dbReference>
<dbReference type="AlphaFoldDB" id="A0AAW2HJC7"/>
<dbReference type="InterPro" id="IPR044925">
    <property type="entry name" value="His-Me_finger_sf"/>
</dbReference>
<evidence type="ECO:0000256" key="3">
    <source>
        <dbReference type="ARBA" id="ARBA00022759"/>
    </source>
</evidence>
<comment type="caution">
    <text evidence="8">The sequence shown here is derived from an EMBL/GenBank/DDBJ whole genome shotgun (WGS) entry which is preliminary data.</text>
</comment>
<keyword evidence="3" id="KW-0378">Hydrolase</keyword>
<protein>
    <recommendedName>
        <fullName evidence="7">DNA/RNA non-specific endonuclease/pyrophosphatase/phosphodiesterase domain-containing protein</fullName>
    </recommendedName>
</protein>
<dbReference type="EMBL" id="JARGDH010000004">
    <property type="protein sequence ID" value="KAL0269844.1"/>
    <property type="molecule type" value="Genomic_DNA"/>
</dbReference>
<evidence type="ECO:0000256" key="6">
    <source>
        <dbReference type="SAM" id="SignalP"/>
    </source>
</evidence>
<name>A0AAW2HJC7_9NEOP</name>
<evidence type="ECO:0000256" key="1">
    <source>
        <dbReference type="ARBA" id="ARBA00010052"/>
    </source>
</evidence>
<feature type="chain" id="PRO_5043744158" description="DNA/RNA non-specific endonuclease/pyrophosphatase/phosphodiesterase domain-containing protein" evidence="6">
    <location>
        <begin position="19"/>
        <end position="326"/>
    </location>
</feature>
<dbReference type="GO" id="GO:0005743">
    <property type="term" value="C:mitochondrial inner membrane"/>
    <property type="evidence" value="ECO:0007669"/>
    <property type="project" value="TreeGrafter"/>
</dbReference>
<comment type="similarity">
    <text evidence="1">Belongs to the DNA/RNA non-specific endonuclease family.</text>
</comment>
<dbReference type="GO" id="GO:0005634">
    <property type="term" value="C:nucleus"/>
    <property type="evidence" value="ECO:0007669"/>
    <property type="project" value="TreeGrafter"/>
</dbReference>
<dbReference type="InterPro" id="IPR044929">
    <property type="entry name" value="DNA/RNA_non-sp_Endonuclease_sf"/>
</dbReference>
<sequence length="326" mass="37858">MQVTFLLLFLFWGHVVSGQSECSLRVKNQSDFSIYRKLQWLKPNTSAESDVLSDGETVEVHCETGFLQNQLISKTYNLQCTNGSFNRGLRIDDFLCRSRHQANTTTYRRPCCDQFFGILKCVGKNLIAYEVGHLQPSGCSKLLYTVCVDKSDLRTKFAYQPRLRPPAKKEPRVGCKKGTWGFDEFGQTVEEKKVLSRAYYQKYQKQRLTTLFPDKYGRKKPYPHYFNRGHIVPSGDFPECEQTSTYQHINLAPQWQVLNQGSWNRIEDDTRELVRNSSSEWVGVHRDLRQNPDSERIYVPDTHIRERCIQERACTCANALLEDSVQ</sequence>
<dbReference type="PANTHER" id="PTHR13966">
    <property type="entry name" value="ENDONUCLEASE RELATED"/>
    <property type="match status" value="1"/>
</dbReference>
<feature type="signal peptide" evidence="6">
    <location>
        <begin position="1"/>
        <end position="18"/>
    </location>
</feature>
<dbReference type="GO" id="GO:0000014">
    <property type="term" value="F:single-stranded DNA endodeoxyribonuclease activity"/>
    <property type="evidence" value="ECO:0007669"/>
    <property type="project" value="TreeGrafter"/>
</dbReference>
<feature type="domain" description="DNA/RNA non-specific endonuclease/pyrophosphatase/phosphodiesterase" evidence="7">
    <location>
        <begin position="137"/>
        <end position="278"/>
    </location>
</feature>
<dbReference type="Gene3D" id="3.40.570.10">
    <property type="entry name" value="Extracellular Endonuclease, subunit A"/>
    <property type="match status" value="1"/>
</dbReference>
<accession>A0AAW2HJC7</accession>